<dbReference type="EMBL" id="LIUF01000001">
    <property type="protein sequence ID" value="KOX95133.1"/>
    <property type="molecule type" value="Genomic_DNA"/>
</dbReference>
<dbReference type="AlphaFoldDB" id="A0A0N1IUR7"/>
<dbReference type="CDD" id="cd04663">
    <property type="entry name" value="NUDIX_Hydrolase"/>
    <property type="match status" value="1"/>
</dbReference>
<comment type="caution">
    <text evidence="3">The sequence shown here is derived from an EMBL/GenBank/DDBJ whole genome shotgun (WGS) entry which is preliminary data.</text>
</comment>
<evidence type="ECO:0000313" key="3">
    <source>
        <dbReference type="EMBL" id="KOX95133.1"/>
    </source>
</evidence>
<dbReference type="PROSITE" id="PS00893">
    <property type="entry name" value="NUDIX_BOX"/>
    <property type="match status" value="1"/>
</dbReference>
<keyword evidence="1" id="KW-0378">Hydrolase</keyword>
<dbReference type="SUPFAM" id="SSF55811">
    <property type="entry name" value="Nudix"/>
    <property type="match status" value="1"/>
</dbReference>
<dbReference type="InterPro" id="IPR000086">
    <property type="entry name" value="NUDIX_hydrolase_dom"/>
</dbReference>
<accession>A0A0N1IUR7</accession>
<dbReference type="STRING" id="1705562.AMS69_04580"/>
<feature type="domain" description="Nudix hydrolase" evidence="2">
    <location>
        <begin position="7"/>
        <end position="146"/>
    </location>
</feature>
<keyword evidence="4" id="KW-1185">Reference proteome</keyword>
<dbReference type="Proteomes" id="UP000037729">
    <property type="component" value="Unassembled WGS sequence"/>
</dbReference>
<dbReference type="PROSITE" id="PS51462">
    <property type="entry name" value="NUDIX"/>
    <property type="match status" value="1"/>
</dbReference>
<evidence type="ECO:0000259" key="2">
    <source>
        <dbReference type="PROSITE" id="PS51462"/>
    </source>
</evidence>
<dbReference type="PATRIC" id="fig|1705562.3.peg.1892"/>
<evidence type="ECO:0000256" key="1">
    <source>
        <dbReference type="ARBA" id="ARBA00022801"/>
    </source>
</evidence>
<dbReference type="InterPro" id="IPR020084">
    <property type="entry name" value="NUDIX_hydrolase_CS"/>
</dbReference>
<dbReference type="GO" id="GO:0016787">
    <property type="term" value="F:hydrolase activity"/>
    <property type="evidence" value="ECO:0007669"/>
    <property type="project" value="UniProtKB-KW"/>
</dbReference>
<organism evidence="3 4">
    <name type="scientific">Haloarcula rubripromontorii</name>
    <dbReference type="NCBI Taxonomy" id="1705562"/>
    <lineage>
        <taxon>Archaea</taxon>
        <taxon>Methanobacteriati</taxon>
        <taxon>Methanobacteriota</taxon>
        <taxon>Stenosarchaea group</taxon>
        <taxon>Halobacteria</taxon>
        <taxon>Halobacteriales</taxon>
        <taxon>Haloarculaceae</taxon>
        <taxon>Haloarcula</taxon>
    </lineage>
</organism>
<gene>
    <name evidence="3" type="ORF">AMS69_04580</name>
</gene>
<reference evidence="3 4" key="1">
    <citation type="submission" date="2015-08" db="EMBL/GenBank/DDBJ databases">
        <title>Genomes of Isolates from Cabo Rojo, PR.</title>
        <authorList>
            <person name="Sanchez-Nieves R.L."/>
            <person name="Montalvo-Rodriguez R."/>
        </authorList>
    </citation>
    <scope>NUCLEOTIDE SEQUENCE [LARGE SCALE GENOMIC DNA]</scope>
    <source>
        <strain evidence="3 4">SL3</strain>
    </source>
</reference>
<dbReference type="InterPro" id="IPR015797">
    <property type="entry name" value="NUDIX_hydrolase-like_dom_sf"/>
</dbReference>
<name>A0A0N1IUR7_9EURY</name>
<dbReference type="OrthoDB" id="40462at2157"/>
<sequence>MQPQRATYVKKACAYITRNGSELLVFDGPGHDGLQIPKGTVEPGEEPRVAVQREAVEESGLASFERLRHIATDVWTRRRSPPKRYVRSFYHLPVHESRDHWVHTVTGTGEERGAEFEFSWVDLPTDATFALDLDDYIHSLTSPAEAATAGDVAAD</sequence>
<dbReference type="Pfam" id="PF00293">
    <property type="entry name" value="NUDIX"/>
    <property type="match status" value="1"/>
</dbReference>
<protein>
    <submittedName>
        <fullName evidence="3">DNA mismatch repair protein MutT</fullName>
    </submittedName>
</protein>
<proteinExistence type="predicted"/>
<evidence type="ECO:0000313" key="4">
    <source>
        <dbReference type="Proteomes" id="UP000037729"/>
    </source>
</evidence>
<dbReference type="Gene3D" id="3.90.79.10">
    <property type="entry name" value="Nucleoside Triphosphate Pyrophosphohydrolase"/>
    <property type="match status" value="1"/>
</dbReference>
<dbReference type="RefSeq" id="WP_053966888.1">
    <property type="nucleotide sequence ID" value="NZ_LIUF01000001.1"/>
</dbReference>